<evidence type="ECO:0000313" key="4">
    <source>
        <dbReference type="Proteomes" id="UP000294166"/>
    </source>
</evidence>
<dbReference type="RefSeq" id="WP_130049419.1">
    <property type="nucleotide sequence ID" value="NZ_SEZK01000068.1"/>
</dbReference>
<protein>
    <submittedName>
        <fullName evidence="1">Restriction endonuclease</fullName>
    </submittedName>
</protein>
<keyword evidence="4" id="KW-1185">Reference proteome</keyword>
<dbReference type="EMBL" id="SEZK01000068">
    <property type="protein sequence ID" value="RYU47418.1"/>
    <property type="molecule type" value="Genomic_DNA"/>
</dbReference>
<gene>
    <name evidence="2" type="ORF">ERW53_20015</name>
    <name evidence="1" type="ORF">ERW57_18645</name>
</gene>
<dbReference type="Proteomes" id="UP000294166">
    <property type="component" value="Unassembled WGS sequence"/>
</dbReference>
<keyword evidence="1" id="KW-0540">Nuclease</keyword>
<evidence type="ECO:0000313" key="1">
    <source>
        <dbReference type="EMBL" id="RYU47418.1"/>
    </source>
</evidence>
<dbReference type="EMBL" id="SEZN01000067">
    <property type="protein sequence ID" value="RYU59454.1"/>
    <property type="molecule type" value="Genomic_DNA"/>
</dbReference>
<evidence type="ECO:0000313" key="2">
    <source>
        <dbReference type="EMBL" id="RYU59454.1"/>
    </source>
</evidence>
<dbReference type="AlphaFoldDB" id="A0A4Q5KLX5"/>
<organism evidence="1 3">
    <name type="scientific">Aliivibrio finisterrensis</name>
    <dbReference type="NCBI Taxonomy" id="511998"/>
    <lineage>
        <taxon>Bacteria</taxon>
        <taxon>Pseudomonadati</taxon>
        <taxon>Pseudomonadota</taxon>
        <taxon>Gammaproteobacteria</taxon>
        <taxon>Vibrionales</taxon>
        <taxon>Vibrionaceae</taxon>
        <taxon>Aliivibrio</taxon>
    </lineage>
</organism>
<proteinExistence type="predicted"/>
<accession>A0A4Q5KLX5</accession>
<keyword evidence="1" id="KW-0255">Endonuclease</keyword>
<dbReference type="Proteomes" id="UP000294063">
    <property type="component" value="Unassembled WGS sequence"/>
</dbReference>
<name>A0A4Q5KLX5_9GAMM</name>
<keyword evidence="1" id="KW-0378">Hydrolase</keyword>
<dbReference type="GO" id="GO:0004519">
    <property type="term" value="F:endonuclease activity"/>
    <property type="evidence" value="ECO:0007669"/>
    <property type="project" value="UniProtKB-KW"/>
</dbReference>
<sequence length="220" mass="24745">MSNREKFKLGAVSKKYEEKSIKKRIESFLIDNVGKIVTREMIIQVSKDPTTGKEPENWHQRLSELRTDDGYTILSKRDRAFLSVEEYVLESLNKRAAAGKRVLPTKETWAAILVRADDSCEWCDGGESCGLKNGATDPIGGGTVKLTPDHMQPHSINPNADPSSMKQWQALCGRHQVIKKNFWDSSSGKVNTIAILQALPHKEKEIALKFLLEYFGEELA</sequence>
<evidence type="ECO:0000313" key="3">
    <source>
        <dbReference type="Proteomes" id="UP000294063"/>
    </source>
</evidence>
<reference evidence="3 4" key="1">
    <citation type="submission" date="2019-02" db="EMBL/GenBank/DDBJ databases">
        <title>Genome sequences of Aliivibrio finisterrensis strains from farmed Atlantic salmon.</title>
        <authorList>
            <person name="Bowman J.P."/>
        </authorList>
    </citation>
    <scope>NUCLEOTIDE SEQUENCE [LARGE SCALE GENOMIC DNA]</scope>
    <source>
        <strain evidence="2 4">A21</strain>
        <strain evidence="1 3">A46</strain>
    </source>
</reference>
<comment type="caution">
    <text evidence="1">The sequence shown here is derived from an EMBL/GenBank/DDBJ whole genome shotgun (WGS) entry which is preliminary data.</text>
</comment>